<dbReference type="STRING" id="1220554.GCA_001552135_02309"/>
<gene>
    <name evidence="4" type="ORF">FXF69_05025</name>
</gene>
<keyword evidence="2" id="KW-0472">Membrane</keyword>
<feature type="transmembrane region" description="Helical" evidence="2">
    <location>
        <begin position="39"/>
        <end position="58"/>
    </location>
</feature>
<dbReference type="SMART" id="SM00858">
    <property type="entry name" value="SAF"/>
    <property type="match status" value="1"/>
</dbReference>
<sequence length="238" mass="24303">MSVVRTGGVTFEQPSNAPGGDRRGAAQPQRMPRQRRKGMLALAVLLVATGALLATYVVSSMSDRSSVIVLRRDVAVGTPLTAADVTTAMVSVDRDVLTIPGSQLQDVVGKIAAADLKRGTLLSATQLTGAQSPGQGQQVVPVALQPTQIPARGLVPGDKVLVVVTQGNQPPPQGGGAEPAPTAPAAQNDVQGTVDRVGEPDADGRVVVDLLLAAQAGPNVARQAASGRIALVLMPRRG</sequence>
<feature type="region of interest" description="Disordered" evidence="1">
    <location>
        <begin position="166"/>
        <end position="188"/>
    </location>
</feature>
<organism evidence="4 5">
    <name type="scientific">Actinomadura chibensis</name>
    <dbReference type="NCBI Taxonomy" id="392828"/>
    <lineage>
        <taxon>Bacteria</taxon>
        <taxon>Bacillati</taxon>
        <taxon>Actinomycetota</taxon>
        <taxon>Actinomycetes</taxon>
        <taxon>Streptosporangiales</taxon>
        <taxon>Thermomonosporaceae</taxon>
        <taxon>Actinomadura</taxon>
    </lineage>
</organism>
<dbReference type="CDD" id="cd11614">
    <property type="entry name" value="SAF_CpaB_FlgA_like"/>
    <property type="match status" value="1"/>
</dbReference>
<protein>
    <recommendedName>
        <fullName evidence="3">SAF domain-containing protein</fullName>
    </recommendedName>
</protein>
<evidence type="ECO:0000313" key="4">
    <source>
        <dbReference type="EMBL" id="TYB48553.1"/>
    </source>
</evidence>
<dbReference type="Gene3D" id="3.90.1210.10">
    <property type="entry name" value="Antifreeze-like/N-acetylneuraminic acid synthase C-terminal domain"/>
    <property type="match status" value="1"/>
</dbReference>
<evidence type="ECO:0000313" key="5">
    <source>
        <dbReference type="Proteomes" id="UP000323380"/>
    </source>
</evidence>
<feature type="compositionally biased region" description="Low complexity" evidence="1">
    <location>
        <begin position="178"/>
        <end position="187"/>
    </location>
</feature>
<comment type="caution">
    <text evidence="4">The sequence shown here is derived from an EMBL/GenBank/DDBJ whole genome shotgun (WGS) entry which is preliminary data.</text>
</comment>
<evidence type="ECO:0000256" key="1">
    <source>
        <dbReference type="SAM" id="MobiDB-lite"/>
    </source>
</evidence>
<dbReference type="InterPro" id="IPR013974">
    <property type="entry name" value="SAF"/>
</dbReference>
<reference evidence="4 5" key="1">
    <citation type="submission" date="2019-08" db="EMBL/GenBank/DDBJ databases">
        <title>Actinomadura sp. nov. CYP1-5 isolated from mountain soil.</title>
        <authorList>
            <person name="Songsumanus A."/>
            <person name="Kuncharoen N."/>
            <person name="Kudo T."/>
            <person name="Yuki M."/>
            <person name="Igarashi Y."/>
            <person name="Tanasupawat S."/>
        </authorList>
    </citation>
    <scope>NUCLEOTIDE SEQUENCE [LARGE SCALE GENOMIC DNA]</scope>
    <source>
        <strain evidence="4 5">JCM 14158</strain>
    </source>
</reference>
<dbReference type="Pfam" id="PF08666">
    <property type="entry name" value="SAF"/>
    <property type="match status" value="1"/>
</dbReference>
<keyword evidence="2" id="KW-0812">Transmembrane</keyword>
<evidence type="ECO:0000259" key="3">
    <source>
        <dbReference type="SMART" id="SM00858"/>
    </source>
</evidence>
<accession>A0A5D0NV70</accession>
<name>A0A5D0NV70_9ACTN</name>
<keyword evidence="5" id="KW-1185">Reference proteome</keyword>
<proteinExistence type="predicted"/>
<keyword evidence="2" id="KW-1133">Transmembrane helix</keyword>
<feature type="domain" description="SAF" evidence="3">
    <location>
        <begin position="65"/>
        <end position="128"/>
    </location>
</feature>
<dbReference type="Proteomes" id="UP000323380">
    <property type="component" value="Unassembled WGS sequence"/>
</dbReference>
<feature type="region of interest" description="Disordered" evidence="1">
    <location>
        <begin position="1"/>
        <end position="33"/>
    </location>
</feature>
<dbReference type="AlphaFoldDB" id="A0A5D0NV70"/>
<evidence type="ECO:0000256" key="2">
    <source>
        <dbReference type="SAM" id="Phobius"/>
    </source>
</evidence>
<dbReference type="EMBL" id="VSFG01000001">
    <property type="protein sequence ID" value="TYB48553.1"/>
    <property type="molecule type" value="Genomic_DNA"/>
</dbReference>